<reference evidence="1" key="1">
    <citation type="journal article" date="2021" name="PeerJ">
        <title>Extensive microbial diversity within the chicken gut microbiome revealed by metagenomics and culture.</title>
        <authorList>
            <person name="Gilroy R."/>
            <person name="Ravi A."/>
            <person name="Getino M."/>
            <person name="Pursley I."/>
            <person name="Horton D.L."/>
            <person name="Alikhan N.F."/>
            <person name="Baker D."/>
            <person name="Gharbi K."/>
            <person name="Hall N."/>
            <person name="Watson M."/>
            <person name="Adriaenssens E.M."/>
            <person name="Foster-Nyarko E."/>
            <person name="Jarju S."/>
            <person name="Secka A."/>
            <person name="Antonio M."/>
            <person name="Oren A."/>
            <person name="Chaudhuri R.R."/>
            <person name="La Ragione R."/>
            <person name="Hildebrand F."/>
            <person name="Pallen M.J."/>
        </authorList>
    </citation>
    <scope>NUCLEOTIDE SEQUENCE</scope>
    <source>
        <strain evidence="1">ChiBcec21-2208</strain>
    </source>
</reference>
<dbReference type="EMBL" id="DYVE01000021">
    <property type="protein sequence ID" value="HJG27161.1"/>
    <property type="molecule type" value="Genomic_DNA"/>
</dbReference>
<accession>A0A921LM82</accession>
<reference evidence="1" key="2">
    <citation type="submission" date="2021-09" db="EMBL/GenBank/DDBJ databases">
        <authorList>
            <person name="Gilroy R."/>
        </authorList>
    </citation>
    <scope>NUCLEOTIDE SEQUENCE</scope>
    <source>
        <strain evidence="1">ChiBcec21-2208</strain>
    </source>
</reference>
<name>A0A921LM82_9FIRM</name>
<dbReference type="Gene3D" id="2.60.40.1180">
    <property type="entry name" value="Golgi alpha-mannosidase II"/>
    <property type="match status" value="1"/>
</dbReference>
<organism evidence="1 2">
    <name type="scientific">Subdoligranulum variabile</name>
    <dbReference type="NCBI Taxonomy" id="214851"/>
    <lineage>
        <taxon>Bacteria</taxon>
        <taxon>Bacillati</taxon>
        <taxon>Bacillota</taxon>
        <taxon>Clostridia</taxon>
        <taxon>Eubacteriales</taxon>
        <taxon>Oscillospiraceae</taxon>
        <taxon>Subdoligranulum</taxon>
    </lineage>
</organism>
<gene>
    <name evidence="1" type="ORF">K8V20_00720</name>
</gene>
<dbReference type="AlphaFoldDB" id="A0A921LM82"/>
<protein>
    <submittedName>
        <fullName evidence="1">Alpha-N-arabinofuranosidase</fullName>
    </submittedName>
</protein>
<dbReference type="InterPro" id="IPR013780">
    <property type="entry name" value="Glyco_hydro_b"/>
</dbReference>
<sequence length="65" mass="7125">RMLCTPTYHVFHMFKGHQGARQLETYAETALIGADGADCKVPNLHVSASEDHNGNVLVTTPQCIE</sequence>
<comment type="caution">
    <text evidence="1">The sequence shown here is derived from an EMBL/GenBank/DDBJ whole genome shotgun (WGS) entry which is preliminary data.</text>
</comment>
<evidence type="ECO:0000313" key="2">
    <source>
        <dbReference type="Proteomes" id="UP000782880"/>
    </source>
</evidence>
<proteinExistence type="predicted"/>
<evidence type="ECO:0000313" key="1">
    <source>
        <dbReference type="EMBL" id="HJG27161.1"/>
    </source>
</evidence>
<dbReference type="Proteomes" id="UP000782880">
    <property type="component" value="Unassembled WGS sequence"/>
</dbReference>
<feature type="non-terminal residue" evidence="1">
    <location>
        <position position="1"/>
    </location>
</feature>